<comment type="caution">
    <text evidence="2">The sequence shown here is derived from an EMBL/GenBank/DDBJ whole genome shotgun (WGS) entry which is preliminary data.</text>
</comment>
<dbReference type="Pfam" id="PF00782">
    <property type="entry name" value="DSPc"/>
    <property type="match status" value="1"/>
</dbReference>
<gene>
    <name evidence="2" type="ORF">CCMP2556_LOCUS50349</name>
</gene>
<evidence type="ECO:0000313" key="2">
    <source>
        <dbReference type="EMBL" id="CAK9107983.1"/>
    </source>
</evidence>
<dbReference type="InterPro" id="IPR016130">
    <property type="entry name" value="Tyr_Pase_AS"/>
</dbReference>
<dbReference type="InterPro" id="IPR000387">
    <property type="entry name" value="Tyr_Pase_dom"/>
</dbReference>
<dbReference type="InterPro" id="IPR029021">
    <property type="entry name" value="Prot-tyrosine_phosphatase-like"/>
</dbReference>
<dbReference type="CDD" id="cd14498">
    <property type="entry name" value="DSP"/>
    <property type="match status" value="1"/>
</dbReference>
<dbReference type="EMBL" id="CAXAMN010027051">
    <property type="protein sequence ID" value="CAK9107983.1"/>
    <property type="molecule type" value="Genomic_DNA"/>
</dbReference>
<dbReference type="Proteomes" id="UP001642484">
    <property type="component" value="Unassembled WGS sequence"/>
</dbReference>
<feature type="domain" description="Tyrosine specific protein phosphatases" evidence="1">
    <location>
        <begin position="99"/>
        <end position="162"/>
    </location>
</feature>
<dbReference type="Gene3D" id="3.90.190.10">
    <property type="entry name" value="Protein tyrosine phosphatase superfamily"/>
    <property type="match status" value="1"/>
</dbReference>
<evidence type="ECO:0000313" key="3">
    <source>
        <dbReference type="Proteomes" id="UP001642484"/>
    </source>
</evidence>
<evidence type="ECO:0000259" key="1">
    <source>
        <dbReference type="PROSITE" id="PS50056"/>
    </source>
</evidence>
<dbReference type="PROSITE" id="PS00383">
    <property type="entry name" value="TYR_PHOSPHATASE_1"/>
    <property type="match status" value="1"/>
</dbReference>
<dbReference type="PROSITE" id="PS50056">
    <property type="entry name" value="TYR_PHOSPHATASE_2"/>
    <property type="match status" value="1"/>
</dbReference>
<organism evidence="2 3">
    <name type="scientific">Durusdinium trenchii</name>
    <dbReference type="NCBI Taxonomy" id="1381693"/>
    <lineage>
        <taxon>Eukaryota</taxon>
        <taxon>Sar</taxon>
        <taxon>Alveolata</taxon>
        <taxon>Dinophyceae</taxon>
        <taxon>Suessiales</taxon>
        <taxon>Symbiodiniaceae</taxon>
        <taxon>Durusdinium</taxon>
    </lineage>
</organism>
<reference evidence="2 3" key="1">
    <citation type="submission" date="2024-02" db="EMBL/GenBank/DDBJ databases">
        <authorList>
            <person name="Chen Y."/>
            <person name="Shah S."/>
            <person name="Dougan E. K."/>
            <person name="Thang M."/>
            <person name="Chan C."/>
        </authorList>
    </citation>
    <scope>NUCLEOTIDE SEQUENCE [LARGE SCALE GENOMIC DNA]</scope>
</reference>
<accession>A0ABP0S6I9</accession>
<keyword evidence="3" id="KW-1185">Reference proteome</keyword>
<dbReference type="InterPro" id="IPR000340">
    <property type="entry name" value="Dual-sp_phosphatase_cat-dom"/>
</dbReference>
<sequence length="297" mass="33029">MLETMPLGLNPCAIGASELWRPEAFGAVLAVGSARNAASAATTGELLGCKVSHIVTVGSYRNYSAIAALLIENGHEDIEHQYFRMSDWLRPDEELDLKVELSEALQALQSAVQPMGTEDRIVLLHCDQGHNRSPTLALSFFLYNGHNLRQAYQRLLQARPDVDPLPPYRRGLQTLESELYGEQTVFEHDYFARHITELMSLPNIKELACACPASFHPQPIEDDEEPLEETLDTSETFDASETFSFALTACSSENELRRERPKRPLIQGSALCHCRLDGRADCCRGGKWCHVSLIGSA</sequence>
<name>A0ABP0S6I9_9DINO</name>
<protein>
    <recommendedName>
        <fullName evidence="1">Tyrosine specific protein phosphatases domain-containing protein</fullName>
    </recommendedName>
</protein>
<proteinExistence type="predicted"/>
<dbReference type="SUPFAM" id="SSF52799">
    <property type="entry name" value="(Phosphotyrosine protein) phosphatases II"/>
    <property type="match status" value="1"/>
</dbReference>